<dbReference type="Proteomes" id="UP000677228">
    <property type="component" value="Unassembled WGS sequence"/>
</dbReference>
<accession>A0A8S2N2A7</accession>
<protein>
    <submittedName>
        <fullName evidence="3">Uncharacterized protein</fullName>
    </submittedName>
</protein>
<dbReference type="EMBL" id="CAJOBA010034409">
    <property type="protein sequence ID" value="CAF3984633.1"/>
    <property type="molecule type" value="Genomic_DNA"/>
</dbReference>
<comment type="caution">
    <text evidence="3">The sequence shown here is derived from an EMBL/GenBank/DDBJ whole genome shotgun (WGS) entry which is preliminary data.</text>
</comment>
<dbReference type="Proteomes" id="UP000682733">
    <property type="component" value="Unassembled WGS sequence"/>
</dbReference>
<dbReference type="EMBL" id="CAJNOK010012885">
    <property type="protein sequence ID" value="CAF1173407.1"/>
    <property type="molecule type" value="Genomic_DNA"/>
</dbReference>
<evidence type="ECO:0000256" key="1">
    <source>
        <dbReference type="SAM" id="MobiDB-lite"/>
    </source>
</evidence>
<gene>
    <name evidence="2" type="ORF">OVA965_LOCUS22688</name>
    <name evidence="3" type="ORF">TMI583_LOCUS23401</name>
</gene>
<evidence type="ECO:0000313" key="3">
    <source>
        <dbReference type="EMBL" id="CAF3984633.1"/>
    </source>
</evidence>
<evidence type="ECO:0000313" key="4">
    <source>
        <dbReference type="Proteomes" id="UP000682733"/>
    </source>
</evidence>
<reference evidence="3" key="1">
    <citation type="submission" date="2021-02" db="EMBL/GenBank/DDBJ databases">
        <authorList>
            <person name="Nowell W R."/>
        </authorList>
    </citation>
    <scope>NUCLEOTIDE SEQUENCE</scope>
</reference>
<proteinExistence type="predicted"/>
<dbReference type="AlphaFoldDB" id="A0A8S2N2A7"/>
<sequence>MLPPTDIIRPSSSARLNVLRQQQSSPYVPYASNVYGVYRRGQSKSSNNSHSKSRDHLDHTMSEYVNFHDTRIGIYDNDDDDDDEEDEEECYETFDYQFTPTNKLHSETDSNKFISNKPTSILKKPPRKKQLQQQYQDRRQPVNYVSTHDINNTGFVPHSFRYSPISTPPRLRTLVTPPGPESYRYDSHLFASQLPSLDGWRPPLSFDTPGINPLDYRISSPSLYRFKPSPLSHYAIPSPKQKKPYIVVPRLHNVSLILSPQNSFIPDSRYSYLSTMAPAAIPGLLRVSNSNVI</sequence>
<feature type="region of interest" description="Disordered" evidence="1">
    <location>
        <begin position="101"/>
        <end position="129"/>
    </location>
</feature>
<evidence type="ECO:0000313" key="2">
    <source>
        <dbReference type="EMBL" id="CAF1173407.1"/>
    </source>
</evidence>
<name>A0A8S2N2A7_9BILA</name>
<organism evidence="3 4">
    <name type="scientific">Didymodactylos carnosus</name>
    <dbReference type="NCBI Taxonomy" id="1234261"/>
    <lineage>
        <taxon>Eukaryota</taxon>
        <taxon>Metazoa</taxon>
        <taxon>Spiralia</taxon>
        <taxon>Gnathifera</taxon>
        <taxon>Rotifera</taxon>
        <taxon>Eurotatoria</taxon>
        <taxon>Bdelloidea</taxon>
        <taxon>Philodinida</taxon>
        <taxon>Philodinidae</taxon>
        <taxon>Didymodactylos</taxon>
    </lineage>
</organism>